<keyword evidence="7" id="KW-1185">Reference proteome</keyword>
<evidence type="ECO:0000256" key="2">
    <source>
        <dbReference type="ARBA" id="ARBA00022679"/>
    </source>
</evidence>
<dbReference type="InterPro" id="IPR012967">
    <property type="entry name" value="COMT_dimerisation"/>
</dbReference>
<dbReference type="InterPro" id="IPR016461">
    <property type="entry name" value="COMT-like"/>
</dbReference>
<organism evidence="6 7">
    <name type="scientific">Penicillium flavigenum</name>
    <dbReference type="NCBI Taxonomy" id="254877"/>
    <lineage>
        <taxon>Eukaryota</taxon>
        <taxon>Fungi</taxon>
        <taxon>Dikarya</taxon>
        <taxon>Ascomycota</taxon>
        <taxon>Pezizomycotina</taxon>
        <taxon>Eurotiomycetes</taxon>
        <taxon>Eurotiomycetidae</taxon>
        <taxon>Eurotiales</taxon>
        <taxon>Aspergillaceae</taxon>
        <taxon>Penicillium</taxon>
    </lineage>
</organism>
<dbReference type="InterPro" id="IPR036390">
    <property type="entry name" value="WH_DNA-bd_sf"/>
</dbReference>
<dbReference type="Pfam" id="PF08100">
    <property type="entry name" value="Dimerisation"/>
    <property type="match status" value="1"/>
</dbReference>
<feature type="domain" description="O-methyltransferase dimerisation" evidence="5">
    <location>
        <begin position="96"/>
        <end position="170"/>
    </location>
</feature>
<dbReference type="SUPFAM" id="SSF53335">
    <property type="entry name" value="S-adenosyl-L-methionine-dependent methyltransferases"/>
    <property type="match status" value="1"/>
</dbReference>
<evidence type="ECO:0000259" key="5">
    <source>
        <dbReference type="Pfam" id="PF08100"/>
    </source>
</evidence>
<keyword evidence="1" id="KW-0489">Methyltransferase</keyword>
<dbReference type="SUPFAM" id="SSF46785">
    <property type="entry name" value="Winged helix' DNA-binding domain"/>
    <property type="match status" value="1"/>
</dbReference>
<dbReference type="PANTHER" id="PTHR43712">
    <property type="entry name" value="PUTATIVE (AFU_ORTHOLOGUE AFUA_4G14580)-RELATED"/>
    <property type="match status" value="1"/>
</dbReference>
<dbReference type="OrthoDB" id="1606438at2759"/>
<dbReference type="Gene3D" id="1.10.10.10">
    <property type="entry name" value="Winged helix-like DNA-binding domain superfamily/Winged helix DNA-binding domain"/>
    <property type="match status" value="1"/>
</dbReference>
<proteinExistence type="predicted"/>
<dbReference type="EMBL" id="MLQL01000013">
    <property type="protein sequence ID" value="OQE22128.1"/>
    <property type="molecule type" value="Genomic_DNA"/>
</dbReference>
<dbReference type="GO" id="GO:0044550">
    <property type="term" value="P:secondary metabolite biosynthetic process"/>
    <property type="evidence" value="ECO:0007669"/>
    <property type="project" value="UniProtKB-ARBA"/>
</dbReference>
<evidence type="ECO:0000313" key="6">
    <source>
        <dbReference type="EMBL" id="OQE22128.1"/>
    </source>
</evidence>
<dbReference type="GO" id="GO:0032259">
    <property type="term" value="P:methylation"/>
    <property type="evidence" value="ECO:0007669"/>
    <property type="project" value="UniProtKB-KW"/>
</dbReference>
<dbReference type="GO" id="GO:0046983">
    <property type="term" value="F:protein dimerization activity"/>
    <property type="evidence" value="ECO:0007669"/>
    <property type="project" value="InterPro"/>
</dbReference>
<feature type="domain" description="O-methyltransferase C-terminal" evidence="4">
    <location>
        <begin position="212"/>
        <end position="412"/>
    </location>
</feature>
<dbReference type="PROSITE" id="PS51683">
    <property type="entry name" value="SAM_OMT_II"/>
    <property type="match status" value="1"/>
</dbReference>
<dbReference type="PANTHER" id="PTHR43712:SF2">
    <property type="entry name" value="O-METHYLTRANSFERASE CICE"/>
    <property type="match status" value="1"/>
</dbReference>
<accession>A0A1V6T712</accession>
<dbReference type="InterPro" id="IPR001077">
    <property type="entry name" value="COMT_C"/>
</dbReference>
<keyword evidence="3" id="KW-0949">S-adenosyl-L-methionine</keyword>
<dbReference type="InterPro" id="IPR029063">
    <property type="entry name" value="SAM-dependent_MTases_sf"/>
</dbReference>
<protein>
    <submittedName>
        <fullName evidence="6">Uncharacterized protein</fullName>
    </submittedName>
</protein>
<dbReference type="Gene3D" id="3.40.50.150">
    <property type="entry name" value="Vaccinia Virus protein VP39"/>
    <property type="match status" value="1"/>
</dbReference>
<reference evidence="7" key="1">
    <citation type="journal article" date="2017" name="Nat. Microbiol.">
        <title>Global analysis of biosynthetic gene clusters reveals vast potential of secondary metabolite production in Penicillium species.</title>
        <authorList>
            <person name="Nielsen J.C."/>
            <person name="Grijseels S."/>
            <person name="Prigent S."/>
            <person name="Ji B."/>
            <person name="Dainat J."/>
            <person name="Nielsen K.F."/>
            <person name="Frisvad J.C."/>
            <person name="Workman M."/>
            <person name="Nielsen J."/>
        </authorList>
    </citation>
    <scope>NUCLEOTIDE SEQUENCE [LARGE SCALE GENOMIC DNA]</scope>
    <source>
        <strain evidence="7">IBT 14082</strain>
    </source>
</reference>
<sequence length="433" mass="48709">MAPSRTEDPLPANENTSDASNLQKVLHELNELESHVQRVLVTIQSPEIASLIGNQLHDPDQLPDPGLEQVALKLVDTMDHIQLQLVPSVSLLTDGFFGYLNSKVLWTVVDAHVADHLAKSGPEPVRTLGLRCGIQPERLSQLLDMLVNNGIFAYDENQHTYRNNRVSDLLRHEHWTQWHLWADLYPNEFFNVSRSMPDAVKLGERRTAAQIEYGTDLDLFEYFSQQKKLAQFQKTLGAGAVAQAKGLVADYPWADIGCEHPILDLGGGSGSFLASILRAHPKLVGGIMDLQSVIDLVTPEFREATGKFADIGPRVQQLVVGDFLKQIPASAVYTMKWCLHDWVDDDVITILRNVRRSIVASPVSRFIVFESIKVPGRSGRLPRYGDLVMMITCNGKERSMEDWERLGQLGGWRIEKVHRLRRAWPCAIDFRPV</sequence>
<dbReference type="GO" id="GO:0008171">
    <property type="term" value="F:O-methyltransferase activity"/>
    <property type="evidence" value="ECO:0007669"/>
    <property type="project" value="InterPro"/>
</dbReference>
<comment type="caution">
    <text evidence="6">The sequence shown here is derived from an EMBL/GenBank/DDBJ whole genome shotgun (WGS) entry which is preliminary data.</text>
</comment>
<dbReference type="AlphaFoldDB" id="A0A1V6T712"/>
<keyword evidence="2" id="KW-0808">Transferase</keyword>
<evidence type="ECO:0000259" key="4">
    <source>
        <dbReference type="Pfam" id="PF00891"/>
    </source>
</evidence>
<evidence type="ECO:0000256" key="1">
    <source>
        <dbReference type="ARBA" id="ARBA00022603"/>
    </source>
</evidence>
<dbReference type="Pfam" id="PF00891">
    <property type="entry name" value="Methyltransf_2"/>
    <property type="match status" value="1"/>
</dbReference>
<dbReference type="InterPro" id="IPR036388">
    <property type="entry name" value="WH-like_DNA-bd_sf"/>
</dbReference>
<gene>
    <name evidence="6" type="ORF">PENFLA_c013G07948</name>
</gene>
<evidence type="ECO:0000256" key="3">
    <source>
        <dbReference type="ARBA" id="ARBA00022691"/>
    </source>
</evidence>
<name>A0A1V6T712_9EURO</name>
<dbReference type="STRING" id="254877.A0A1V6T712"/>
<dbReference type="Proteomes" id="UP000191342">
    <property type="component" value="Unassembled WGS sequence"/>
</dbReference>
<evidence type="ECO:0000313" key="7">
    <source>
        <dbReference type="Proteomes" id="UP000191342"/>
    </source>
</evidence>